<evidence type="ECO:0000313" key="3">
    <source>
        <dbReference type="EMBL" id="KAL0575528.1"/>
    </source>
</evidence>
<keyword evidence="1" id="KW-0175">Coiled coil</keyword>
<name>A0ABR3FJH8_9AGAR</name>
<feature type="coiled-coil region" evidence="1">
    <location>
        <begin position="116"/>
        <end position="199"/>
    </location>
</feature>
<feature type="compositionally biased region" description="Low complexity" evidence="2">
    <location>
        <begin position="491"/>
        <end position="511"/>
    </location>
</feature>
<feature type="compositionally biased region" description="Polar residues" evidence="2">
    <location>
        <begin position="923"/>
        <end position="941"/>
    </location>
</feature>
<feature type="compositionally biased region" description="Low complexity" evidence="2">
    <location>
        <begin position="895"/>
        <end position="909"/>
    </location>
</feature>
<sequence length="987" mass="106900">MQNDVQGVYSPSDGSEGAILRDFVDEAIAHEHEPHEPISMPSPRTELLSSASNPGNDIANNDRNSRLRRGPTERYRRERESVYRNTSHNELLRHLIEQEYEGSKMRKTLYMAFAQLEGETQRANELEKQVQETVSRVTSMNQRALNAEAEVRSLREELNLYKIHYEVAQSRILKAQTVLATLRTQKEDAETMARKARGDARKVKEVLGVWKAREEGRKQGFEAGWRRARQEFGISTGAPILSLPYDSSEGPVIRPTREASPELDEDEFDDDDLSYMAPVTHDDLRIPDGPALHPPVHPPPVHPPPENRTESPSSHSISAVRHPDAAQSEPPPAAPSQLNPLSQAPPPRAPPAIGTRTPAMERFTINIPPADSEVVNQNINPPKPTRSNSLKKLAAPLVWRPGAHRDRPPSPHPPDNYIPSLTAEGTITLPPPHEMGGSYTPRSQMTDLSEPQHTRSVSLDGGLGTGRTANISGGRVPRLDAYYGDLDRGHPSSSTAPSTGAPTGGANANSSWYSGGRPASVQSQDYAYLEPVHARQPSVDSNHSASSNLSHMEILRGPDDAATPGQKHGNMLKNILRNPLKGKGKARQLSVINENPLSRQGSLNVHPQTQQTALAPSPSPSQIPQPSTGPQAYAQEARTFTPETRYSNFSGSEQSQPRRNEMRHDRPPRNVRLPAQLTVPAPLSPQNQRVSRTVSPEQVQQPRMRTASAGSMSSGFYQGPASQGRTPYPYIQGTHSPGNLDRTGRLGSNSMVGSSPPVGITIEPPSQTPSEQPAAVPSGGTSRLSLSADLQQPNANRFNSNAATSSPHYSPSLKSNRPGYPNPLPDDWVDTVPNTPESTRLTWPAPRPPSSNKGKGRADPYDQLSSASRPTSPFNAGNTQSHLRSSSRSGTPGISAAPGSSTGHSAGGATYPSNLDATVPVEGTSTLKRVPSNLSIRSGGSYSHFDPATYTDPALYGSEVDLNARPPSRPRSSSRASARPSIGLEYI</sequence>
<feature type="compositionally biased region" description="Polar residues" evidence="2">
    <location>
        <begin position="374"/>
        <end position="390"/>
    </location>
</feature>
<feature type="compositionally biased region" description="Polar residues" evidence="2">
    <location>
        <begin position="779"/>
        <end position="815"/>
    </location>
</feature>
<feature type="compositionally biased region" description="Pro residues" evidence="2">
    <location>
        <begin position="292"/>
        <end position="306"/>
    </location>
</feature>
<keyword evidence="4" id="KW-1185">Reference proteome</keyword>
<dbReference type="EMBL" id="JBAHYK010000296">
    <property type="protein sequence ID" value="KAL0575528.1"/>
    <property type="molecule type" value="Genomic_DNA"/>
</dbReference>
<evidence type="ECO:0000313" key="4">
    <source>
        <dbReference type="Proteomes" id="UP001465976"/>
    </source>
</evidence>
<feature type="compositionally biased region" description="Polar residues" evidence="2">
    <location>
        <begin position="47"/>
        <end position="62"/>
    </location>
</feature>
<dbReference type="Proteomes" id="UP001465976">
    <property type="component" value="Unassembled WGS sequence"/>
</dbReference>
<feature type="compositionally biased region" description="Acidic residues" evidence="2">
    <location>
        <begin position="261"/>
        <end position="273"/>
    </location>
</feature>
<feature type="region of interest" description="Disordered" evidence="2">
    <location>
        <begin position="597"/>
        <end position="987"/>
    </location>
</feature>
<feature type="compositionally biased region" description="Basic and acidic residues" evidence="2">
    <location>
        <begin position="656"/>
        <end position="668"/>
    </location>
</feature>
<proteinExistence type="predicted"/>
<feature type="compositionally biased region" description="Polar residues" evidence="2">
    <location>
        <begin position="597"/>
        <end position="614"/>
    </location>
</feature>
<organism evidence="3 4">
    <name type="scientific">Marasmius crinis-equi</name>
    <dbReference type="NCBI Taxonomy" id="585013"/>
    <lineage>
        <taxon>Eukaryota</taxon>
        <taxon>Fungi</taxon>
        <taxon>Dikarya</taxon>
        <taxon>Basidiomycota</taxon>
        <taxon>Agaricomycotina</taxon>
        <taxon>Agaricomycetes</taxon>
        <taxon>Agaricomycetidae</taxon>
        <taxon>Agaricales</taxon>
        <taxon>Marasmiineae</taxon>
        <taxon>Marasmiaceae</taxon>
        <taxon>Marasmius</taxon>
    </lineage>
</organism>
<feature type="compositionally biased region" description="Low complexity" evidence="2">
    <location>
        <begin position="964"/>
        <end position="981"/>
    </location>
</feature>
<evidence type="ECO:0000256" key="2">
    <source>
        <dbReference type="SAM" id="MobiDB-lite"/>
    </source>
</evidence>
<feature type="compositionally biased region" description="Polar residues" evidence="2">
    <location>
        <begin position="863"/>
        <end position="892"/>
    </location>
</feature>
<feature type="compositionally biased region" description="Polar residues" evidence="2">
    <location>
        <begin position="684"/>
        <end position="725"/>
    </location>
</feature>
<feature type="region of interest" description="Disordered" evidence="2">
    <location>
        <begin position="33"/>
        <end position="77"/>
    </location>
</feature>
<accession>A0ABR3FJH8</accession>
<feature type="compositionally biased region" description="Polar residues" evidence="2">
    <location>
        <begin position="641"/>
        <end position="655"/>
    </location>
</feature>
<protein>
    <submittedName>
        <fullName evidence="3">Uncharacterized protein</fullName>
    </submittedName>
</protein>
<feature type="compositionally biased region" description="Polar residues" evidence="2">
    <location>
        <begin position="832"/>
        <end position="841"/>
    </location>
</feature>
<feature type="region of interest" description="Disordered" evidence="2">
    <location>
        <begin position="238"/>
        <end position="519"/>
    </location>
</feature>
<comment type="caution">
    <text evidence="3">The sequence shown here is derived from an EMBL/GenBank/DDBJ whole genome shotgun (WGS) entry which is preliminary data.</text>
</comment>
<reference evidence="3 4" key="1">
    <citation type="submission" date="2024-02" db="EMBL/GenBank/DDBJ databases">
        <title>A draft genome for the cacao thread blight pathogen Marasmius crinis-equi.</title>
        <authorList>
            <person name="Cohen S.P."/>
            <person name="Baruah I.K."/>
            <person name="Amoako-Attah I."/>
            <person name="Bukari Y."/>
            <person name="Meinhardt L.W."/>
            <person name="Bailey B.A."/>
        </authorList>
    </citation>
    <scope>NUCLEOTIDE SEQUENCE [LARGE SCALE GENOMIC DNA]</scope>
    <source>
        <strain evidence="3 4">GH-76</strain>
    </source>
</reference>
<feature type="compositionally biased region" description="Polar residues" evidence="2">
    <location>
        <begin position="440"/>
        <end position="457"/>
    </location>
</feature>
<evidence type="ECO:0000256" key="1">
    <source>
        <dbReference type="SAM" id="Coils"/>
    </source>
</evidence>
<gene>
    <name evidence="3" type="ORF">V5O48_006451</name>
</gene>